<evidence type="ECO:0000313" key="2">
    <source>
        <dbReference type="EMBL" id="AXR76313.1"/>
    </source>
</evidence>
<sequence>MCSLVTTGERMTELEGPPREGKERFKKNRGEIITLALLLLTQVLLGARDAERVRTQQRAPSLANSR</sequence>
<keyword evidence="2" id="KW-0614">Plasmid</keyword>
<name>A0A346P9W8_9EURY</name>
<feature type="region of interest" description="Disordered" evidence="1">
    <location>
        <begin position="1"/>
        <end position="25"/>
    </location>
</feature>
<dbReference type="Proteomes" id="UP000258707">
    <property type="component" value="Plasmid pAArc1-02"/>
</dbReference>
<dbReference type="AlphaFoldDB" id="A0A346P9W8"/>
<accession>A0A346P9W8</accession>
<reference evidence="2 3" key="1">
    <citation type="submission" date="2017-10" db="EMBL/GenBank/DDBJ databases">
        <title>Phenotypic and genomic properties of facultatively anaerobic sulfur-reducing natronoarchaea from hypersaline soda lakes.</title>
        <authorList>
            <person name="Sorokin D.Y."/>
            <person name="Kublanov I.V."/>
            <person name="Roman P."/>
            <person name="Sinninghe Damste J.S."/>
            <person name="Golyshin P.N."/>
            <person name="Rojo D."/>
            <person name="Ciordia S."/>
            <person name="Mena Md.C."/>
            <person name="Ferrer M."/>
            <person name="Messina E."/>
            <person name="Smedile F."/>
            <person name="La Spada G."/>
            <person name="La Cono V."/>
            <person name="Yakimov M.M."/>
        </authorList>
    </citation>
    <scope>NUCLEOTIDE SEQUENCE [LARGE SCALE GENOMIC DNA]</scope>
    <source>
        <strain evidence="2 3">AArc1</strain>
        <plasmid evidence="3">paarc1-02</plasmid>
    </source>
</reference>
<evidence type="ECO:0000313" key="3">
    <source>
        <dbReference type="Proteomes" id="UP000258707"/>
    </source>
</evidence>
<evidence type="ECO:0000256" key="1">
    <source>
        <dbReference type="SAM" id="MobiDB-lite"/>
    </source>
</evidence>
<geneLocation type="plasmid" evidence="3">
    <name>paarc1-02</name>
</geneLocation>
<feature type="compositionally biased region" description="Basic and acidic residues" evidence="1">
    <location>
        <begin position="10"/>
        <end position="23"/>
    </location>
</feature>
<gene>
    <name evidence="2" type="ORF">AArc1_5112</name>
</gene>
<proteinExistence type="predicted"/>
<dbReference type="KEGG" id="nan:AArc1_5112"/>
<organism evidence="2 3">
    <name type="scientific">Natrarchaeobaculum sulfurireducens</name>
    <dbReference type="NCBI Taxonomy" id="2044521"/>
    <lineage>
        <taxon>Archaea</taxon>
        <taxon>Methanobacteriati</taxon>
        <taxon>Methanobacteriota</taxon>
        <taxon>Stenosarchaea group</taxon>
        <taxon>Halobacteria</taxon>
        <taxon>Halobacteriales</taxon>
        <taxon>Natrialbaceae</taxon>
        <taxon>Natrarchaeobaculum</taxon>
    </lineage>
</organism>
<protein>
    <submittedName>
        <fullName evidence="2">Uncharacterized protein</fullName>
    </submittedName>
</protein>
<dbReference type="EMBL" id="CP024046">
    <property type="protein sequence ID" value="AXR76313.1"/>
    <property type="molecule type" value="Genomic_DNA"/>
</dbReference>